<evidence type="ECO:0000313" key="3">
    <source>
        <dbReference type="EMBL" id="TPX07325.1"/>
    </source>
</evidence>
<protein>
    <recommendedName>
        <fullName evidence="2">Folliculin-interacting protein N-terminal domain-containing protein</fullName>
    </recommendedName>
</protein>
<dbReference type="Pfam" id="PF14636">
    <property type="entry name" value="FNIP_N"/>
    <property type="match status" value="1"/>
</dbReference>
<keyword evidence="4" id="KW-1185">Reference proteome</keyword>
<feature type="region of interest" description="Disordered" evidence="1">
    <location>
        <begin position="104"/>
        <end position="192"/>
    </location>
</feature>
<feature type="compositionally biased region" description="Basic residues" evidence="1">
    <location>
        <begin position="662"/>
        <end position="672"/>
    </location>
</feature>
<gene>
    <name evidence="3" type="ORF">E0L32_010747</name>
</gene>
<feature type="compositionally biased region" description="Basic and acidic residues" evidence="1">
    <location>
        <begin position="182"/>
        <end position="192"/>
    </location>
</feature>
<feature type="region of interest" description="Disordered" evidence="1">
    <location>
        <begin position="227"/>
        <end position="283"/>
    </location>
</feature>
<reference evidence="3 4" key="1">
    <citation type="submission" date="2019-06" db="EMBL/GenBank/DDBJ databases">
        <title>Draft genome sequence of the filamentous fungus Phialemoniopsis curvata isolated from diesel fuel.</title>
        <authorList>
            <person name="Varaljay V.A."/>
            <person name="Lyon W.J."/>
            <person name="Crouch A.L."/>
            <person name="Drake C.E."/>
            <person name="Hollomon J.M."/>
            <person name="Nadeau L.J."/>
            <person name="Nunn H.S."/>
            <person name="Stevenson B.S."/>
            <person name="Bojanowski C.L."/>
            <person name="Crookes-Goodson W.J."/>
        </authorList>
    </citation>
    <scope>NUCLEOTIDE SEQUENCE [LARGE SCALE GENOMIC DNA]</scope>
    <source>
        <strain evidence="3 4">D216</strain>
    </source>
</reference>
<dbReference type="InterPro" id="IPR028084">
    <property type="entry name" value="FNIP_N_dom"/>
</dbReference>
<dbReference type="RefSeq" id="XP_030989036.1">
    <property type="nucleotide sequence ID" value="XM_031133399.1"/>
</dbReference>
<organism evidence="3 4">
    <name type="scientific">Thyridium curvatum</name>
    <dbReference type="NCBI Taxonomy" id="1093900"/>
    <lineage>
        <taxon>Eukaryota</taxon>
        <taxon>Fungi</taxon>
        <taxon>Dikarya</taxon>
        <taxon>Ascomycota</taxon>
        <taxon>Pezizomycotina</taxon>
        <taxon>Sordariomycetes</taxon>
        <taxon>Sordariomycetidae</taxon>
        <taxon>Thyridiales</taxon>
        <taxon>Thyridiaceae</taxon>
        <taxon>Thyridium</taxon>
    </lineage>
</organism>
<evidence type="ECO:0000256" key="1">
    <source>
        <dbReference type="SAM" id="MobiDB-lite"/>
    </source>
</evidence>
<feature type="compositionally biased region" description="Polar residues" evidence="1">
    <location>
        <begin position="673"/>
        <end position="685"/>
    </location>
</feature>
<sequence>MLGKLFNLTSTAPVAATPVTPAGPSKPISSLESVQEDVHTRNLLFPDAQALFQHRNDQVFPLSAPSTHPAASSADAFDYEGDIELDTRDVRVLIMQDALSSTPATVLYDSQPPPPVPTSPATERSSTTGLAHVNLSESRRLPTSPRKPSMGHSARPVIIQPGSPQRHGVFDRRPSIQSRAQPRAESESQRAHREYTEELAGFSSCIFGNSELLAYKGTSTKMHLVPSDRGNDFASPLPGDGRGSFGRASMRSSKLSQSFSSEAVSPNPATGSPSATSRAGDRRKVLITRLFPVSLPSDDDDMVTPHSRFSDDSSGYPFPQYGEDTKGKKKKPQPKQKRTPMYAVALVISLPQGYSQPSSAAPSKPSFRGQGSYTEQDSFPSSFGSARRSGWTMVGMDSLDASYTSDIEDRIDAITQHWDIIMRTLTHMQSAVAAILYSMLKHADIASPDPFPASISSHISRTPSFSGRRRSEDGGSTKPPKSNAKLISLFPNCLLDNEQIKAEVEVARSRVVNGLRATRVVTGQNRWSIWREEARWVARWAAEKEQAPFFYNLLTGFLATHTDWLQALSPAWYRRRHLQQQKAKGDEDTSLPARTIIVSQDKMAARRLIFLLSAFLPANQQLPTMRMHRPSTSTSWGAGFSQSPPSFVVPILKEESLRRKINRRSGLRRASHSRSASMQGPNPRTSGVPVHLAHLAMERGHERRASDASSIRTTNLPITGGDYASRKSSTATAATIAPEPTIPHFATLQRAETTGSHMRPGSASSAAADDLKRTLRRGDSVGHASMGSTDSRQSSRWGSVISGLWNGRRRLSTDITAQTRDSLDSRDSTTSSPTKSHRKRASLTQMVKEAQSIDPADKIKSRDTSPRTSRDLVQTSGLGNESSDARQSRALEQFQRTPDPSGAFESPVKTSINAEDGVIDVDVPFPEYITSFETAVSSPSSSGYLSTPGLGNGLEAFEQSCRVAIDGDVPLNVAGWLQNYHPDFVLQGIPPPSGDLFEHIRDSLRAEPSPPLSSYSMSVESQHERWVEVSNVIVADTTNFTITRIRYRRLIRPVIPNDRRTPSLAGSLTRYGSLQPTPLFSPPDMQLEEEFIEEPVACLDDVLIEAVEKVIAHSSDASKVSSTCSSRSASIRRDRSNSTSTGSDEPQGLPRYLGVTSAPHEVPRAECKTVVLSALEEIVREVIEKREREGREGDEHKKVQEKEGSLRRAVRTWMENVEMGE</sequence>
<dbReference type="GO" id="GO:0005737">
    <property type="term" value="C:cytoplasm"/>
    <property type="evidence" value="ECO:0007669"/>
    <property type="project" value="TreeGrafter"/>
</dbReference>
<feature type="domain" description="Folliculin-interacting protein N-terminal" evidence="2">
    <location>
        <begin position="89"/>
        <end position="229"/>
    </location>
</feature>
<evidence type="ECO:0000259" key="2">
    <source>
        <dbReference type="Pfam" id="PF14636"/>
    </source>
</evidence>
<feature type="region of interest" description="Disordered" evidence="1">
    <location>
        <begin position="662"/>
        <end position="687"/>
    </location>
</feature>
<evidence type="ECO:0000313" key="4">
    <source>
        <dbReference type="Proteomes" id="UP000319257"/>
    </source>
</evidence>
<dbReference type="GO" id="GO:0042030">
    <property type="term" value="F:ATPase inhibitor activity"/>
    <property type="evidence" value="ECO:0007669"/>
    <property type="project" value="TreeGrafter"/>
</dbReference>
<proteinExistence type="predicted"/>
<accession>A0A507ADW2</accession>
<feature type="compositionally biased region" description="Low complexity" evidence="1">
    <location>
        <begin position="1118"/>
        <end position="1129"/>
    </location>
</feature>
<comment type="caution">
    <text evidence="3">The sequence shown here is derived from an EMBL/GenBank/DDBJ whole genome shotgun (WGS) entry which is preliminary data.</text>
</comment>
<dbReference type="STRING" id="1093900.A0A507ADW2"/>
<feature type="region of interest" description="Disordered" evidence="1">
    <location>
        <begin position="1118"/>
        <end position="1157"/>
    </location>
</feature>
<feature type="compositionally biased region" description="Low complexity" evidence="1">
    <location>
        <begin position="355"/>
        <end position="366"/>
    </location>
</feature>
<dbReference type="Proteomes" id="UP000319257">
    <property type="component" value="Unassembled WGS sequence"/>
</dbReference>
<name>A0A507ADW2_9PEZI</name>
<feature type="region of interest" description="Disordered" evidence="1">
    <location>
        <begin position="812"/>
        <end position="887"/>
    </location>
</feature>
<dbReference type="EMBL" id="SKBQ01000090">
    <property type="protein sequence ID" value="TPX07325.1"/>
    <property type="molecule type" value="Genomic_DNA"/>
</dbReference>
<feature type="region of interest" description="Disordered" evidence="1">
    <location>
        <begin position="1187"/>
        <end position="1206"/>
    </location>
</feature>
<feature type="compositionally biased region" description="Polar residues" evidence="1">
    <location>
        <begin position="369"/>
        <end position="384"/>
    </location>
</feature>
<dbReference type="AlphaFoldDB" id="A0A507ADW2"/>
<dbReference type="PANTHER" id="PTHR21634">
    <property type="entry name" value="RE13835P"/>
    <property type="match status" value="1"/>
</dbReference>
<feature type="compositionally biased region" description="Polar residues" evidence="1">
    <location>
        <begin position="454"/>
        <end position="465"/>
    </location>
</feature>
<feature type="region of interest" description="Disordered" evidence="1">
    <location>
        <begin position="777"/>
        <end position="796"/>
    </location>
</feature>
<feature type="compositionally biased region" description="Polar residues" evidence="1">
    <location>
        <begin position="786"/>
        <end position="796"/>
    </location>
</feature>
<dbReference type="InParanoid" id="A0A507ADW2"/>
<feature type="region of interest" description="Disordered" evidence="1">
    <location>
        <begin position="354"/>
        <end position="384"/>
    </location>
</feature>
<dbReference type="GeneID" id="41978194"/>
<dbReference type="GO" id="GO:0051087">
    <property type="term" value="F:protein-folding chaperone binding"/>
    <property type="evidence" value="ECO:0007669"/>
    <property type="project" value="TreeGrafter"/>
</dbReference>
<feature type="compositionally biased region" description="Basic and acidic residues" evidence="1">
    <location>
        <begin position="855"/>
        <end position="870"/>
    </location>
</feature>
<feature type="compositionally biased region" description="Basic residues" evidence="1">
    <location>
        <begin position="327"/>
        <end position="338"/>
    </location>
</feature>
<feature type="compositionally biased region" description="Polar residues" evidence="1">
    <location>
        <begin position="871"/>
        <end position="882"/>
    </location>
</feature>
<dbReference type="PANTHER" id="PTHR21634:SF9">
    <property type="entry name" value="RE13835P"/>
    <property type="match status" value="1"/>
</dbReference>
<feature type="region of interest" description="Disordered" evidence="1">
    <location>
        <begin position="452"/>
        <end position="484"/>
    </location>
</feature>
<feature type="region of interest" description="Disordered" evidence="1">
    <location>
        <begin position="296"/>
        <end position="340"/>
    </location>
</feature>
<feature type="compositionally biased region" description="Polar residues" evidence="1">
    <location>
        <begin position="250"/>
        <end position="277"/>
    </location>
</feature>
<dbReference type="OrthoDB" id="5428015at2759"/>